<dbReference type="InterPro" id="IPR005135">
    <property type="entry name" value="Endo/exonuclease/phosphatase"/>
</dbReference>
<evidence type="ECO:0000313" key="2">
    <source>
        <dbReference type="EMBL" id="MFD1529700.1"/>
    </source>
</evidence>
<dbReference type="Pfam" id="PF03372">
    <property type="entry name" value="Exo_endo_phos"/>
    <property type="match status" value="1"/>
</dbReference>
<dbReference type="Proteomes" id="UP001597145">
    <property type="component" value="Unassembled WGS sequence"/>
</dbReference>
<keyword evidence="3" id="KW-1185">Reference proteome</keyword>
<keyword evidence="2" id="KW-0378">Hydrolase</keyword>
<gene>
    <name evidence="2" type="ORF">ACFSCY_09635</name>
</gene>
<sequence length="315" mass="32767">MLIRRVAAARQKLGRIGITGRSIAHGGADTLRAVAVAWRPHLAVSALVGAAALAARRHPLAGGLLFGAGLFGAAGVAGRAVRRGAPPPGPDDLLVLTANVLHGRGDTGAMAAVIARESPHFVVLPEAGTDFRDKLMPLLAGLGYRSWVSTDADVPDGPSVVLLVAEQAGDVRVRRGTGMRQPHLEATGGILGARRFFAVHTTAPTGRGRTAWWRAELELIGRWCGGGVAPIVAGDLNATFDHPQLRSATDGCRSAAEGTGQGLVGTYPSALPRWCGVQIDHVLVPAGSVTTRFAVLDVPGTDHRAVLARVWLPRS</sequence>
<dbReference type="InterPro" id="IPR036691">
    <property type="entry name" value="Endo/exonu/phosph_ase_sf"/>
</dbReference>
<evidence type="ECO:0000313" key="3">
    <source>
        <dbReference type="Proteomes" id="UP001597145"/>
    </source>
</evidence>
<feature type="domain" description="Endonuclease/exonuclease/phosphatase" evidence="1">
    <location>
        <begin position="96"/>
        <end position="303"/>
    </location>
</feature>
<evidence type="ECO:0000259" key="1">
    <source>
        <dbReference type="Pfam" id="PF03372"/>
    </source>
</evidence>
<dbReference type="RefSeq" id="WP_343981984.1">
    <property type="nucleotide sequence ID" value="NZ_BAAAJG010000015.1"/>
</dbReference>
<dbReference type="GO" id="GO:0004519">
    <property type="term" value="F:endonuclease activity"/>
    <property type="evidence" value="ECO:0007669"/>
    <property type="project" value="UniProtKB-KW"/>
</dbReference>
<protein>
    <submittedName>
        <fullName evidence="2">Endonuclease/exonuclease/phosphatase family protein</fullName>
    </submittedName>
</protein>
<reference evidence="3" key="1">
    <citation type="journal article" date="2019" name="Int. J. Syst. Evol. Microbiol.">
        <title>The Global Catalogue of Microorganisms (GCM) 10K type strain sequencing project: providing services to taxonomists for standard genome sequencing and annotation.</title>
        <authorList>
            <consortium name="The Broad Institute Genomics Platform"/>
            <consortium name="The Broad Institute Genome Sequencing Center for Infectious Disease"/>
            <person name="Wu L."/>
            <person name="Ma J."/>
        </authorList>
    </citation>
    <scope>NUCLEOTIDE SEQUENCE [LARGE SCALE GENOMIC DNA]</scope>
    <source>
        <strain evidence="3">JCM 12165</strain>
    </source>
</reference>
<dbReference type="Gene3D" id="3.60.10.10">
    <property type="entry name" value="Endonuclease/exonuclease/phosphatase"/>
    <property type="match status" value="1"/>
</dbReference>
<comment type="caution">
    <text evidence="2">The sequence shown here is derived from an EMBL/GenBank/DDBJ whole genome shotgun (WGS) entry which is preliminary data.</text>
</comment>
<dbReference type="SUPFAM" id="SSF56219">
    <property type="entry name" value="DNase I-like"/>
    <property type="match status" value="1"/>
</dbReference>
<keyword evidence="2" id="KW-0255">Endonuclease</keyword>
<name>A0ABW4FHE3_9PSEU</name>
<dbReference type="EMBL" id="JBHUCP010000005">
    <property type="protein sequence ID" value="MFD1529700.1"/>
    <property type="molecule type" value="Genomic_DNA"/>
</dbReference>
<accession>A0ABW4FHE3</accession>
<proteinExistence type="predicted"/>
<keyword evidence="2" id="KW-0540">Nuclease</keyword>
<organism evidence="2 3">
    <name type="scientific">Pseudonocardia aurantiaca</name>
    <dbReference type="NCBI Taxonomy" id="75290"/>
    <lineage>
        <taxon>Bacteria</taxon>
        <taxon>Bacillati</taxon>
        <taxon>Actinomycetota</taxon>
        <taxon>Actinomycetes</taxon>
        <taxon>Pseudonocardiales</taxon>
        <taxon>Pseudonocardiaceae</taxon>
        <taxon>Pseudonocardia</taxon>
    </lineage>
</organism>